<dbReference type="PANTHER" id="PTHR40255:SF1">
    <property type="entry name" value="PROTOPORPHYRINOGEN IX OXIDASE"/>
    <property type="match status" value="1"/>
</dbReference>
<dbReference type="InterPro" id="IPR005265">
    <property type="entry name" value="HemJ-like"/>
</dbReference>
<dbReference type="PIRSF" id="PIRSF004638">
    <property type="entry name" value="UCP004638"/>
    <property type="match status" value="1"/>
</dbReference>
<keyword evidence="8 13" id="KW-0560">Oxidoreductase</keyword>
<evidence type="ECO:0000256" key="4">
    <source>
        <dbReference type="ARBA" id="ARBA00022617"/>
    </source>
</evidence>
<reference evidence="13" key="1">
    <citation type="submission" date="2018-06" db="EMBL/GenBank/DDBJ databases">
        <authorList>
            <person name="Zhirakovskaya E."/>
        </authorList>
    </citation>
    <scope>NUCLEOTIDE SEQUENCE</scope>
</reference>
<name>A0A3B0TBF9_9ZZZZ</name>
<proteinExistence type="inferred from homology"/>
<dbReference type="HAMAP" id="MF_02239">
    <property type="entry name" value="HemJ"/>
    <property type="match status" value="1"/>
</dbReference>
<keyword evidence="10 12" id="KW-0472">Membrane</keyword>
<dbReference type="GO" id="GO:0016491">
    <property type="term" value="F:oxidoreductase activity"/>
    <property type="evidence" value="ECO:0007669"/>
    <property type="project" value="UniProtKB-KW"/>
</dbReference>
<keyword evidence="9" id="KW-0408">Iron</keyword>
<keyword evidence="7 12" id="KW-1133">Transmembrane helix</keyword>
<keyword evidence="5 12" id="KW-0812">Transmembrane</keyword>
<dbReference type="AlphaFoldDB" id="A0A3B0TBF9"/>
<evidence type="ECO:0000256" key="8">
    <source>
        <dbReference type="ARBA" id="ARBA00023002"/>
    </source>
</evidence>
<dbReference type="PANTHER" id="PTHR40255">
    <property type="entry name" value="UPF0093 MEMBRANE PROTEIN SLR1790"/>
    <property type="match status" value="1"/>
</dbReference>
<evidence type="ECO:0000256" key="3">
    <source>
        <dbReference type="ARBA" id="ARBA00022475"/>
    </source>
</evidence>
<sequence>MSDYYNYIKSLHLIFVVTWFAGLFYVPRLFINHIEASLRPSPEKEILTKEFKLMTKRLWYIITWPSAILCTIFAIWLLILIPGWLQQPWMHVKLGFVLLLFIYHLKNHQIFKQLQRDEVKYTSKFMRIWNEGATIILFAIVFLVILKSTVNWIFGVVGILVLGILLMLGIRLYKRIRDKNPEA</sequence>
<feature type="transmembrane region" description="Helical" evidence="12">
    <location>
        <begin position="58"/>
        <end position="82"/>
    </location>
</feature>
<keyword evidence="4" id="KW-0349">Heme</keyword>
<dbReference type="EC" id="1.3.-.-" evidence="13"/>
<organism evidence="13">
    <name type="scientific">hydrothermal vent metagenome</name>
    <dbReference type="NCBI Taxonomy" id="652676"/>
    <lineage>
        <taxon>unclassified sequences</taxon>
        <taxon>metagenomes</taxon>
        <taxon>ecological metagenomes</taxon>
    </lineage>
</organism>
<evidence type="ECO:0000256" key="2">
    <source>
        <dbReference type="ARBA" id="ARBA00004651"/>
    </source>
</evidence>
<evidence type="ECO:0000256" key="9">
    <source>
        <dbReference type="ARBA" id="ARBA00023004"/>
    </source>
</evidence>
<comment type="cofactor">
    <cofactor evidence="1">
        <name>heme b</name>
        <dbReference type="ChEBI" id="CHEBI:60344"/>
    </cofactor>
</comment>
<evidence type="ECO:0000256" key="10">
    <source>
        <dbReference type="ARBA" id="ARBA00023136"/>
    </source>
</evidence>
<keyword evidence="6" id="KW-0479">Metal-binding</keyword>
<evidence type="ECO:0000256" key="12">
    <source>
        <dbReference type="SAM" id="Phobius"/>
    </source>
</evidence>
<evidence type="ECO:0000256" key="6">
    <source>
        <dbReference type="ARBA" id="ARBA00022723"/>
    </source>
</evidence>
<comment type="pathway">
    <text evidence="11">Porphyrin-containing compound metabolism.</text>
</comment>
<dbReference type="EMBL" id="UOEL01000125">
    <property type="protein sequence ID" value="VAW15378.1"/>
    <property type="molecule type" value="Genomic_DNA"/>
</dbReference>
<gene>
    <name evidence="13" type="ORF">MNBD_BACTEROID03-848</name>
</gene>
<evidence type="ECO:0000256" key="11">
    <source>
        <dbReference type="ARBA" id="ARBA00023444"/>
    </source>
</evidence>
<dbReference type="Pfam" id="PF03653">
    <property type="entry name" value="UPF0093"/>
    <property type="match status" value="1"/>
</dbReference>
<feature type="transmembrane region" description="Helical" evidence="12">
    <location>
        <begin position="152"/>
        <end position="173"/>
    </location>
</feature>
<comment type="subcellular location">
    <subcellularLocation>
        <location evidence="2">Cell membrane</location>
        <topology evidence="2">Multi-pass membrane protein</topology>
    </subcellularLocation>
</comment>
<dbReference type="GO" id="GO:0046872">
    <property type="term" value="F:metal ion binding"/>
    <property type="evidence" value="ECO:0007669"/>
    <property type="project" value="UniProtKB-KW"/>
</dbReference>
<evidence type="ECO:0000256" key="5">
    <source>
        <dbReference type="ARBA" id="ARBA00022692"/>
    </source>
</evidence>
<accession>A0A3B0TBF9</accession>
<keyword evidence="3" id="KW-1003">Cell membrane</keyword>
<evidence type="ECO:0000313" key="13">
    <source>
        <dbReference type="EMBL" id="VAW15378.1"/>
    </source>
</evidence>
<evidence type="ECO:0000256" key="7">
    <source>
        <dbReference type="ARBA" id="ARBA00022989"/>
    </source>
</evidence>
<feature type="transmembrane region" description="Helical" evidence="12">
    <location>
        <begin position="88"/>
        <end position="105"/>
    </location>
</feature>
<feature type="transmembrane region" description="Helical" evidence="12">
    <location>
        <begin position="126"/>
        <end position="146"/>
    </location>
</feature>
<protein>
    <submittedName>
        <fullName evidence="13">Protoporphyrinogen IX oxidase, novel form, HemJ</fullName>
        <ecNumber evidence="13">1.3.-.-</ecNumber>
    </submittedName>
</protein>
<evidence type="ECO:0000256" key="1">
    <source>
        <dbReference type="ARBA" id="ARBA00001970"/>
    </source>
</evidence>
<feature type="transmembrane region" description="Helical" evidence="12">
    <location>
        <begin position="12"/>
        <end position="31"/>
    </location>
</feature>
<dbReference type="GO" id="GO:0005886">
    <property type="term" value="C:plasma membrane"/>
    <property type="evidence" value="ECO:0007669"/>
    <property type="project" value="UniProtKB-SubCell"/>
</dbReference>